<evidence type="ECO:0000259" key="3">
    <source>
        <dbReference type="Pfam" id="PF10400"/>
    </source>
</evidence>
<evidence type="ECO:0000259" key="2">
    <source>
        <dbReference type="Pfam" id="PF03551"/>
    </source>
</evidence>
<dbReference type="Pfam" id="PF10400">
    <property type="entry name" value="Vir_act_alpha_C"/>
    <property type="match status" value="1"/>
</dbReference>
<reference evidence="4 5" key="1">
    <citation type="submission" date="2020-11" db="EMBL/GenBank/DDBJ databases">
        <title>Pseudonocardia abyssalis sp. nov. and Pseudonocardia oceani sp. nov., description and phylogenomic analysis of two novel actinomycetes isolated from the deep Southern Ocean.</title>
        <authorList>
            <person name="Parra J."/>
        </authorList>
    </citation>
    <scope>NUCLEOTIDE SEQUENCE [LARGE SCALE GENOMIC DNA]</scope>
    <source>
        <strain evidence="4 5">KRD-168</strain>
    </source>
</reference>
<comment type="caution">
    <text evidence="4">The sequence shown here is derived from an EMBL/GenBank/DDBJ whole genome shotgun (WGS) entry which is preliminary data.</text>
</comment>
<proteinExistence type="predicted"/>
<dbReference type="RefSeq" id="WP_218605667.1">
    <property type="nucleotide sequence ID" value="NZ_JADQDJ010000400.1"/>
</dbReference>
<feature type="domain" description="Transcription regulator PadR C-terminal" evidence="3">
    <location>
        <begin position="100"/>
        <end position="175"/>
    </location>
</feature>
<dbReference type="InterPro" id="IPR018309">
    <property type="entry name" value="Tscrpt_reg_PadR_C"/>
</dbReference>
<dbReference type="Proteomes" id="UP000694287">
    <property type="component" value="Unassembled WGS sequence"/>
</dbReference>
<feature type="compositionally biased region" description="Pro residues" evidence="1">
    <location>
        <begin position="177"/>
        <end position="190"/>
    </location>
</feature>
<dbReference type="Pfam" id="PF03551">
    <property type="entry name" value="PadR"/>
    <property type="match status" value="1"/>
</dbReference>
<keyword evidence="5" id="KW-1185">Reference proteome</keyword>
<evidence type="ECO:0000313" key="5">
    <source>
        <dbReference type="Proteomes" id="UP000694287"/>
    </source>
</evidence>
<accession>A0ABS6V3B1</accession>
<dbReference type="InterPro" id="IPR005149">
    <property type="entry name" value="Tscrpt_reg_PadR_N"/>
</dbReference>
<protein>
    <submittedName>
        <fullName evidence="4">PadR family transcriptional regulator</fullName>
    </submittedName>
</protein>
<dbReference type="PANTHER" id="PTHR43252">
    <property type="entry name" value="TRANSCRIPTIONAL REGULATOR YQJI"/>
    <property type="match status" value="1"/>
</dbReference>
<feature type="domain" description="Transcription regulator PadR N-terminal" evidence="2">
    <location>
        <begin position="15"/>
        <end position="87"/>
    </location>
</feature>
<dbReference type="PANTHER" id="PTHR43252:SF2">
    <property type="entry name" value="TRANSCRIPTION REGULATOR, PADR-LIKE FAMILY"/>
    <property type="match status" value="1"/>
</dbReference>
<organism evidence="4 5">
    <name type="scientific">Pseudonocardia abyssalis</name>
    <dbReference type="NCBI Taxonomy" id="2792008"/>
    <lineage>
        <taxon>Bacteria</taxon>
        <taxon>Bacillati</taxon>
        <taxon>Actinomycetota</taxon>
        <taxon>Actinomycetes</taxon>
        <taxon>Pseudonocardiales</taxon>
        <taxon>Pseudonocardiaceae</taxon>
        <taxon>Pseudonocardia</taxon>
    </lineage>
</organism>
<feature type="region of interest" description="Disordered" evidence="1">
    <location>
        <begin position="174"/>
        <end position="196"/>
    </location>
</feature>
<evidence type="ECO:0000313" key="4">
    <source>
        <dbReference type="EMBL" id="MBW0138509.1"/>
    </source>
</evidence>
<sequence length="196" mass="22416">MSEDGIRLSPTSYVVLGLIHLRGPSTPYELESAVRKSVEYFWTFPHSQLYREPDRLTASGHLTVDQEPGGRRRKVFALTPRGRSALDTWLTRPVEDVFEMRDEAVLQLFFSDQLTATALVDLARHEIALYQRRLDEYERIAARELPRHGQDRRMAPLRLGIKLAEAFREFWEEIAADPPPPTPVPDPVDGPPGRLC</sequence>
<gene>
    <name evidence="4" type="ORF">I4I81_30220</name>
</gene>
<name>A0ABS6V3B1_9PSEU</name>
<dbReference type="EMBL" id="JADQDK010000001">
    <property type="protein sequence ID" value="MBW0138509.1"/>
    <property type="molecule type" value="Genomic_DNA"/>
</dbReference>
<evidence type="ECO:0000256" key="1">
    <source>
        <dbReference type="SAM" id="MobiDB-lite"/>
    </source>
</evidence>